<evidence type="ECO:0000256" key="1">
    <source>
        <dbReference type="SAM" id="SignalP"/>
    </source>
</evidence>
<dbReference type="Gene3D" id="3.40.190.10">
    <property type="entry name" value="Periplasmic binding protein-like II"/>
    <property type="match status" value="1"/>
</dbReference>
<organism evidence="2 3">
    <name type="scientific">Leifsonia stereocauli</name>
    <dbReference type="NCBI Taxonomy" id="3134136"/>
    <lineage>
        <taxon>Bacteria</taxon>
        <taxon>Bacillati</taxon>
        <taxon>Actinomycetota</taxon>
        <taxon>Actinomycetes</taxon>
        <taxon>Micrococcales</taxon>
        <taxon>Microbacteriaceae</taxon>
        <taxon>Leifsonia</taxon>
    </lineage>
</organism>
<comment type="caution">
    <text evidence="2">The sequence shown here is derived from an EMBL/GenBank/DDBJ whole genome shotgun (WGS) entry which is preliminary data.</text>
</comment>
<evidence type="ECO:0000313" key="2">
    <source>
        <dbReference type="EMBL" id="MEN1947562.1"/>
    </source>
</evidence>
<dbReference type="InterPro" id="IPR006059">
    <property type="entry name" value="SBP"/>
</dbReference>
<feature type="chain" id="PRO_5046199000" evidence="1">
    <location>
        <begin position="27"/>
        <end position="440"/>
    </location>
</feature>
<dbReference type="Proteomes" id="UP001425155">
    <property type="component" value="Unassembled WGS sequence"/>
</dbReference>
<dbReference type="InterPro" id="IPR050490">
    <property type="entry name" value="Bact_solute-bd_prot1"/>
</dbReference>
<dbReference type="PANTHER" id="PTHR43649">
    <property type="entry name" value="ARABINOSE-BINDING PROTEIN-RELATED"/>
    <property type="match status" value="1"/>
</dbReference>
<gene>
    <name evidence="2" type="ORF">WJX64_13460</name>
</gene>
<dbReference type="Pfam" id="PF01547">
    <property type="entry name" value="SBP_bac_1"/>
    <property type="match status" value="1"/>
</dbReference>
<evidence type="ECO:0000313" key="3">
    <source>
        <dbReference type="Proteomes" id="UP001425155"/>
    </source>
</evidence>
<accession>A0ABU9W6C5</accession>
<keyword evidence="3" id="KW-1185">Reference proteome</keyword>
<sequence>MRKRNFAAAAGIVIGALLLAGCSAGGASSDDAKVNTDPDGKGKTLTLWHYEGADSAMGKAWDEAIKEFETETGAKVKFEEKAFEAIRSTASQVLNSDSAPDILEYNKGNATAGLLSSQGLLSNLDNAVKAYGWEDKLASSLQTTAKYNEDGVMGSGHFYGIPNYGEFVDVYYNKDLFAKYDIAVPTTFEEFEAALKTFKDAGITPLAESAAEYPLGQLWYQLALSKATRQWVTDYQTYTGTVDFHDEDFTFATETIQDWVDKGYISKSSTGLKAEDAGVSFIKGDAPIFYSGSWWYGRFATEITSFDWSTFLFPGSDMAPGSSGNLWVVPENSKNKDLAYKFIDITMSPKIQAIIGNNGGIPVAAEESDITDAKSQELIANFTTLTDRDGLAFYPDWPTPTFYDQLNAGLQELVNGTKSPDEVLDQLGTDYQDGVDDIVG</sequence>
<feature type="signal peptide" evidence="1">
    <location>
        <begin position="1"/>
        <end position="26"/>
    </location>
</feature>
<keyword evidence="1" id="KW-0732">Signal</keyword>
<dbReference type="EMBL" id="JBCLVG010000002">
    <property type="protein sequence ID" value="MEN1947562.1"/>
    <property type="molecule type" value="Genomic_DNA"/>
</dbReference>
<name>A0ABU9W6C5_9MICO</name>
<dbReference type="SUPFAM" id="SSF53850">
    <property type="entry name" value="Periplasmic binding protein-like II"/>
    <property type="match status" value="1"/>
</dbReference>
<reference evidence="2 3" key="1">
    <citation type="submission" date="2024-03" db="EMBL/GenBank/DDBJ databases">
        <title>YIM 134122 draft genome.</title>
        <authorList>
            <person name="Zuo S."/>
            <person name="Xiong L."/>
        </authorList>
    </citation>
    <scope>NUCLEOTIDE SEQUENCE [LARGE SCALE GENOMIC DNA]</scope>
    <source>
        <strain evidence="2 3">YIM 134122</strain>
    </source>
</reference>
<dbReference type="PROSITE" id="PS51257">
    <property type="entry name" value="PROKAR_LIPOPROTEIN"/>
    <property type="match status" value="1"/>
</dbReference>
<dbReference type="RefSeq" id="WP_342114882.1">
    <property type="nucleotide sequence ID" value="NZ_JBCAUN010000002.1"/>
</dbReference>
<proteinExistence type="predicted"/>
<protein>
    <submittedName>
        <fullName evidence="2">Extracellular solute-binding protein</fullName>
    </submittedName>
</protein>